<evidence type="ECO:0000313" key="2">
    <source>
        <dbReference type="EMBL" id="CRL32958.1"/>
    </source>
</evidence>
<dbReference type="AlphaFoldDB" id="A0A0M6WB43"/>
<dbReference type="Proteomes" id="UP000049979">
    <property type="component" value="Unassembled WGS sequence"/>
</dbReference>
<dbReference type="STRING" id="301302.ERS852420_02534"/>
<dbReference type="EMBL" id="CVRR01000005">
    <property type="protein sequence ID" value="CRL32958.1"/>
    <property type="molecule type" value="Genomic_DNA"/>
</dbReference>
<keyword evidence="1" id="KW-0472">Membrane</keyword>
<name>A0A0M6WB43_9FIRM</name>
<evidence type="ECO:0000256" key="1">
    <source>
        <dbReference type="SAM" id="Phobius"/>
    </source>
</evidence>
<proteinExistence type="predicted"/>
<accession>A0A0M6WB43</accession>
<sequence length="57" mass="6211">MKELIRQYAGTAIAVVTALVLIALVSEISVVVEKGIPKSRALCETDTGAFEGYWRSR</sequence>
<organism evidence="2 3">
    <name type="scientific">Roseburia faecis</name>
    <dbReference type="NCBI Taxonomy" id="301302"/>
    <lineage>
        <taxon>Bacteria</taxon>
        <taxon>Bacillati</taxon>
        <taxon>Bacillota</taxon>
        <taxon>Clostridia</taxon>
        <taxon>Lachnospirales</taxon>
        <taxon>Lachnospiraceae</taxon>
        <taxon>Roseburia</taxon>
    </lineage>
</organism>
<keyword evidence="1" id="KW-1133">Transmembrane helix</keyword>
<evidence type="ECO:0000313" key="3">
    <source>
        <dbReference type="Proteomes" id="UP000049979"/>
    </source>
</evidence>
<gene>
    <name evidence="2" type="ORF">M72_00861</name>
</gene>
<feature type="transmembrane region" description="Helical" evidence="1">
    <location>
        <begin position="12"/>
        <end position="32"/>
    </location>
</feature>
<dbReference type="RefSeq" id="WP_176694754.1">
    <property type="nucleotide sequence ID" value="NZ_CP173697.1"/>
</dbReference>
<keyword evidence="1" id="KW-0812">Transmembrane</keyword>
<reference evidence="3" key="1">
    <citation type="submission" date="2015-05" db="EMBL/GenBank/DDBJ databases">
        <authorList>
            <consortium name="Pathogen Informatics"/>
        </authorList>
    </citation>
    <scope>NUCLEOTIDE SEQUENCE [LARGE SCALE GENOMIC DNA]</scope>
    <source>
        <strain evidence="3">M72</strain>
    </source>
</reference>
<keyword evidence="3" id="KW-1185">Reference proteome</keyword>
<protein>
    <submittedName>
        <fullName evidence="2">Uncharacterized protein</fullName>
    </submittedName>
</protein>